<organism evidence="6 7">
    <name type="scientific">Candidatus Accumulibacter aalborgensis</name>
    <dbReference type="NCBI Taxonomy" id="1860102"/>
    <lineage>
        <taxon>Bacteria</taxon>
        <taxon>Pseudomonadati</taxon>
        <taxon>Pseudomonadota</taxon>
        <taxon>Betaproteobacteria</taxon>
        <taxon>Candidatus Accumulibacter</taxon>
    </lineage>
</organism>
<dbReference type="InterPro" id="IPR003418">
    <property type="entry name" value="Fumarate_red_D"/>
</dbReference>
<evidence type="ECO:0000256" key="4">
    <source>
        <dbReference type="ARBA" id="ARBA00023136"/>
    </source>
</evidence>
<dbReference type="CDD" id="cd00547">
    <property type="entry name" value="QFR_TypeD_subunitD"/>
    <property type="match status" value="1"/>
</dbReference>
<dbReference type="STRING" id="1860102.ACCAA_480039"/>
<keyword evidence="3 5" id="KW-1133">Transmembrane helix</keyword>
<sequence length="132" mass="14033">MNATNATNAMKTTTRKRSNAPIFWALFGAGGMLSALFGPMLVFITGIAVPLGVVLPKDTMSYPHMLAFAQNLIGKGFIFAIIALFLWHAAHRIFHSLHDIGIHAGTGAKLLCYGLAMVGTVIAAYALLAIGF</sequence>
<dbReference type="NCBIfam" id="NF003977">
    <property type="entry name" value="PRK05470.1-1"/>
    <property type="match status" value="1"/>
</dbReference>
<dbReference type="EMBL" id="FLQX01000125">
    <property type="protein sequence ID" value="SBT07685.1"/>
    <property type="molecule type" value="Genomic_DNA"/>
</dbReference>
<dbReference type="InterPro" id="IPR034804">
    <property type="entry name" value="SQR/QFR_C/D"/>
</dbReference>
<evidence type="ECO:0000313" key="6">
    <source>
        <dbReference type="EMBL" id="SBT07685.1"/>
    </source>
</evidence>
<feature type="transmembrane region" description="Helical" evidence="5">
    <location>
        <begin position="68"/>
        <end position="89"/>
    </location>
</feature>
<feature type="transmembrane region" description="Helical" evidence="5">
    <location>
        <begin position="110"/>
        <end position="130"/>
    </location>
</feature>
<dbReference type="Proteomes" id="UP000199169">
    <property type="component" value="Unassembled WGS sequence"/>
</dbReference>
<dbReference type="AlphaFoldDB" id="A0A1A8XRC6"/>
<gene>
    <name evidence="6" type="primary">frdD</name>
    <name evidence="6" type="ORF">ACCAA_480039</name>
</gene>
<dbReference type="HAMAP" id="MF_00709">
    <property type="entry name" value="Fumarate_red_D"/>
    <property type="match status" value="1"/>
</dbReference>
<dbReference type="PIRSF" id="PIRSF000179">
    <property type="entry name" value="FrdD"/>
    <property type="match status" value="1"/>
</dbReference>
<dbReference type="SUPFAM" id="SSF81343">
    <property type="entry name" value="Fumarate reductase respiratory complex transmembrane subunits"/>
    <property type="match status" value="1"/>
</dbReference>
<keyword evidence="7" id="KW-1185">Reference proteome</keyword>
<dbReference type="Gene3D" id="1.20.1300.10">
    <property type="entry name" value="Fumarate reductase/succinate dehydrogenase, transmembrane subunit"/>
    <property type="match status" value="1"/>
</dbReference>
<keyword evidence="2 5" id="KW-0812">Transmembrane</keyword>
<evidence type="ECO:0000313" key="7">
    <source>
        <dbReference type="Proteomes" id="UP000199169"/>
    </source>
</evidence>
<reference evidence="7" key="1">
    <citation type="submission" date="2016-06" db="EMBL/GenBank/DDBJ databases">
        <authorList>
            <person name="McIlroy S.J."/>
            <person name="Karst S.M."/>
            <person name="Albertsen M."/>
        </authorList>
    </citation>
    <scope>NUCLEOTIDE SEQUENCE [LARGE SCALE GENOMIC DNA]</scope>
</reference>
<dbReference type="GO" id="GO:0006106">
    <property type="term" value="P:fumarate metabolic process"/>
    <property type="evidence" value="ECO:0007669"/>
    <property type="project" value="InterPro"/>
</dbReference>
<evidence type="ECO:0000256" key="5">
    <source>
        <dbReference type="SAM" id="Phobius"/>
    </source>
</evidence>
<protein>
    <submittedName>
        <fullName evidence="6">Fumarate reductase (Anaerobic), membrane anchor subunit</fullName>
    </submittedName>
</protein>
<evidence type="ECO:0000256" key="3">
    <source>
        <dbReference type="ARBA" id="ARBA00022989"/>
    </source>
</evidence>
<name>A0A1A8XRC6_9PROT</name>
<feature type="transmembrane region" description="Helical" evidence="5">
    <location>
        <begin position="21"/>
        <end position="48"/>
    </location>
</feature>
<dbReference type="GO" id="GO:0016020">
    <property type="term" value="C:membrane"/>
    <property type="evidence" value="ECO:0007669"/>
    <property type="project" value="InterPro"/>
</dbReference>
<keyword evidence="1" id="KW-1003">Cell membrane</keyword>
<keyword evidence="4 5" id="KW-0472">Membrane</keyword>
<evidence type="ECO:0000256" key="2">
    <source>
        <dbReference type="ARBA" id="ARBA00022692"/>
    </source>
</evidence>
<dbReference type="RefSeq" id="WP_245754579.1">
    <property type="nucleotide sequence ID" value="NZ_FLQX01000125.1"/>
</dbReference>
<dbReference type="Pfam" id="PF02313">
    <property type="entry name" value="Fumarate_red_D"/>
    <property type="match status" value="1"/>
</dbReference>
<proteinExistence type="inferred from homology"/>
<evidence type="ECO:0000256" key="1">
    <source>
        <dbReference type="ARBA" id="ARBA00022475"/>
    </source>
</evidence>
<accession>A0A1A8XRC6</accession>